<organism evidence="15 16">
    <name type="scientific">Ureibacillus suwonensis</name>
    <dbReference type="NCBI Taxonomy" id="313007"/>
    <lineage>
        <taxon>Bacteria</taxon>
        <taxon>Bacillati</taxon>
        <taxon>Bacillota</taxon>
        <taxon>Bacilli</taxon>
        <taxon>Bacillales</taxon>
        <taxon>Caryophanaceae</taxon>
        <taxon>Ureibacillus</taxon>
    </lineage>
</organism>
<keyword evidence="8 13" id="KW-0548">Nucleotidyltransferase</keyword>
<comment type="catalytic activity">
    <reaction evidence="12 13">
        <text>L-threonine + hydrogencarbonate + ATP = L-threonylcarbamoyladenylate + diphosphate + H2O</text>
        <dbReference type="Rhea" id="RHEA:36407"/>
        <dbReference type="ChEBI" id="CHEBI:15377"/>
        <dbReference type="ChEBI" id="CHEBI:17544"/>
        <dbReference type="ChEBI" id="CHEBI:30616"/>
        <dbReference type="ChEBI" id="CHEBI:33019"/>
        <dbReference type="ChEBI" id="CHEBI:57926"/>
        <dbReference type="ChEBI" id="CHEBI:73682"/>
        <dbReference type="EC" id="2.7.7.87"/>
    </reaction>
</comment>
<proteinExistence type="inferred from homology"/>
<evidence type="ECO:0000313" key="16">
    <source>
        <dbReference type="Proteomes" id="UP001595978"/>
    </source>
</evidence>
<comment type="subcellular location">
    <subcellularLocation>
        <location evidence="1 13">Cytoplasm</location>
    </subcellularLocation>
</comment>
<evidence type="ECO:0000256" key="7">
    <source>
        <dbReference type="ARBA" id="ARBA00022694"/>
    </source>
</evidence>
<dbReference type="InterPro" id="IPR006070">
    <property type="entry name" value="Sua5-like_dom"/>
</dbReference>
<dbReference type="InterPro" id="IPR038385">
    <property type="entry name" value="Sua5/YwlC_C"/>
</dbReference>
<dbReference type="Pfam" id="PF01300">
    <property type="entry name" value="Sua5_yciO_yrdC"/>
    <property type="match status" value="1"/>
</dbReference>
<keyword evidence="7 13" id="KW-0819">tRNA processing</keyword>
<evidence type="ECO:0000256" key="1">
    <source>
        <dbReference type="ARBA" id="ARBA00004496"/>
    </source>
</evidence>
<keyword evidence="6 13" id="KW-0808">Transferase</keyword>
<evidence type="ECO:0000256" key="9">
    <source>
        <dbReference type="ARBA" id="ARBA00022741"/>
    </source>
</evidence>
<evidence type="ECO:0000256" key="4">
    <source>
        <dbReference type="ARBA" id="ARBA00015492"/>
    </source>
</evidence>
<dbReference type="SUPFAM" id="SSF55821">
    <property type="entry name" value="YrdC/RibB"/>
    <property type="match status" value="1"/>
</dbReference>
<dbReference type="InterPro" id="IPR010923">
    <property type="entry name" value="T(6)A37_SUA5"/>
</dbReference>
<comment type="caution">
    <text evidence="15">The sequence shown here is derived from an EMBL/GenBank/DDBJ whole genome shotgun (WGS) entry which is preliminary data.</text>
</comment>
<name>A0ABW0RBR5_9BACL</name>
<dbReference type="PIRSF" id="PIRSF004930">
    <property type="entry name" value="Tln_factor_SUA5"/>
    <property type="match status" value="1"/>
</dbReference>
<evidence type="ECO:0000313" key="15">
    <source>
        <dbReference type="EMBL" id="MFC5541746.1"/>
    </source>
</evidence>
<evidence type="ECO:0000256" key="12">
    <source>
        <dbReference type="ARBA" id="ARBA00048366"/>
    </source>
</evidence>
<accession>A0ABW0RBR5</accession>
<dbReference type="PROSITE" id="PS51163">
    <property type="entry name" value="YRDC"/>
    <property type="match status" value="1"/>
</dbReference>
<evidence type="ECO:0000256" key="10">
    <source>
        <dbReference type="ARBA" id="ARBA00022840"/>
    </source>
</evidence>
<dbReference type="NCBIfam" id="TIGR00057">
    <property type="entry name" value="L-threonylcarbamoyladenylate synthase"/>
    <property type="match status" value="1"/>
</dbReference>
<keyword evidence="16" id="KW-1185">Reference proteome</keyword>
<dbReference type="InterPro" id="IPR005145">
    <property type="entry name" value="Sua5_C"/>
</dbReference>
<evidence type="ECO:0000256" key="8">
    <source>
        <dbReference type="ARBA" id="ARBA00022695"/>
    </source>
</evidence>
<reference evidence="16" key="1">
    <citation type="journal article" date="2019" name="Int. J. Syst. Evol. Microbiol.">
        <title>The Global Catalogue of Microorganisms (GCM) 10K type strain sequencing project: providing services to taxonomists for standard genome sequencing and annotation.</title>
        <authorList>
            <consortium name="The Broad Institute Genomics Platform"/>
            <consortium name="The Broad Institute Genome Sequencing Center for Infectious Disease"/>
            <person name="Wu L."/>
            <person name="Ma J."/>
        </authorList>
    </citation>
    <scope>NUCLEOTIDE SEQUENCE [LARGE SCALE GENOMIC DNA]</scope>
    <source>
        <strain evidence="16">CCUG 56331</strain>
    </source>
</reference>
<comment type="similarity">
    <text evidence="2 13">Belongs to the SUA5 family.</text>
</comment>
<dbReference type="Proteomes" id="UP001595978">
    <property type="component" value="Unassembled WGS sequence"/>
</dbReference>
<feature type="domain" description="YrdC-like" evidence="14">
    <location>
        <begin position="15"/>
        <end position="202"/>
    </location>
</feature>
<evidence type="ECO:0000256" key="3">
    <source>
        <dbReference type="ARBA" id="ARBA00012584"/>
    </source>
</evidence>
<dbReference type="Gene3D" id="3.40.50.11030">
    <property type="entry name" value="Threonylcarbamoyl-AMP synthase, C-terminal domain"/>
    <property type="match status" value="1"/>
</dbReference>
<dbReference type="GO" id="GO:0061710">
    <property type="term" value="F:L-threonylcarbamoyladenylate synthase"/>
    <property type="evidence" value="ECO:0007669"/>
    <property type="project" value="UniProtKB-EC"/>
</dbReference>
<comment type="function">
    <text evidence="13">Required for the formation of a threonylcarbamoyl group on adenosine at position 37 (t(6)A37) in tRNAs that read codons beginning with adenine.</text>
</comment>
<dbReference type="InterPro" id="IPR017945">
    <property type="entry name" value="DHBP_synth_RibB-like_a/b_dom"/>
</dbReference>
<dbReference type="EC" id="2.7.7.87" evidence="3 13"/>
<dbReference type="InterPro" id="IPR050156">
    <property type="entry name" value="TC-AMP_synthase_SUA5"/>
</dbReference>
<keyword evidence="9 13" id="KW-0547">Nucleotide-binding</keyword>
<dbReference type="EMBL" id="JBHSNQ010000072">
    <property type="protein sequence ID" value="MFC5541746.1"/>
    <property type="molecule type" value="Genomic_DNA"/>
</dbReference>
<evidence type="ECO:0000256" key="5">
    <source>
        <dbReference type="ARBA" id="ARBA00022490"/>
    </source>
</evidence>
<evidence type="ECO:0000256" key="13">
    <source>
        <dbReference type="PIRNR" id="PIRNR004930"/>
    </source>
</evidence>
<keyword evidence="10 13" id="KW-0067">ATP-binding</keyword>
<sequence>METVQLIVDKEVDKENIYSQAVDLLNQGEVVAFPTETVYGLGAVATNEEAVKKIFEAKGRPSDNPLIVHIGTIEEVSAYVEEISEKAKKLMERFWPGPLTLILKAKPGVLAKNVTAGLSTVGIRMPDHEVALGLLRTLKKPLAAPSANRSGKPSPTKAEHVYEDLQGRIPLILDGGTTGIGIESTVLDVTVNPPVILRPGGVTKEMLEAEIGEVIEPTPKEQQLESAPKAPGMKYTHYAPEAPVYLIENDCKKIEQAIEELKKKGHKVALLAPSHCAAASADYFFPFGEEEDQQQMAAKLYDSLRACDKTDATIILATTTSTEGVGAAIMNRLYKAAGGKYINVRNLYNQ</sequence>
<dbReference type="Gene3D" id="3.90.870.10">
    <property type="entry name" value="DHBP synthase"/>
    <property type="match status" value="1"/>
</dbReference>
<dbReference type="PANTHER" id="PTHR17490:SF16">
    <property type="entry name" value="THREONYLCARBAMOYL-AMP SYNTHASE"/>
    <property type="match status" value="1"/>
</dbReference>
<evidence type="ECO:0000256" key="2">
    <source>
        <dbReference type="ARBA" id="ARBA00007663"/>
    </source>
</evidence>
<gene>
    <name evidence="15" type="ORF">ACFPOH_08230</name>
</gene>
<protein>
    <recommendedName>
        <fullName evidence="4 13">Threonylcarbamoyl-AMP synthase</fullName>
        <shortName evidence="13">TC-AMP synthase</shortName>
        <ecNumber evidence="3 13">2.7.7.87</ecNumber>
    </recommendedName>
    <alternativeName>
        <fullName evidence="11 13">L-threonylcarbamoyladenylate synthase</fullName>
    </alternativeName>
</protein>
<evidence type="ECO:0000256" key="6">
    <source>
        <dbReference type="ARBA" id="ARBA00022679"/>
    </source>
</evidence>
<evidence type="ECO:0000259" key="14">
    <source>
        <dbReference type="PROSITE" id="PS51163"/>
    </source>
</evidence>
<keyword evidence="5 13" id="KW-0963">Cytoplasm</keyword>
<dbReference type="Pfam" id="PF03481">
    <property type="entry name" value="Sua5_C"/>
    <property type="match status" value="1"/>
</dbReference>
<dbReference type="RefSeq" id="WP_390309377.1">
    <property type="nucleotide sequence ID" value="NZ_JBHSNQ010000072.1"/>
</dbReference>
<dbReference type="PANTHER" id="PTHR17490">
    <property type="entry name" value="SUA5"/>
    <property type="match status" value="1"/>
</dbReference>
<evidence type="ECO:0000256" key="11">
    <source>
        <dbReference type="ARBA" id="ARBA00029774"/>
    </source>
</evidence>